<reference evidence="3" key="1">
    <citation type="submission" date="2016-10" db="EMBL/GenBank/DDBJ databases">
        <authorList>
            <person name="Varghese N."/>
            <person name="Submissions S."/>
        </authorList>
    </citation>
    <scope>NUCLEOTIDE SEQUENCE [LARGE SCALE GENOMIC DNA]</scope>
    <source>
        <strain evidence="3">DSM 8344</strain>
    </source>
</reference>
<keyword evidence="1" id="KW-0732">Signal</keyword>
<dbReference type="EMBL" id="FNCP01000001">
    <property type="protein sequence ID" value="SDG21180.1"/>
    <property type="molecule type" value="Genomic_DNA"/>
</dbReference>
<gene>
    <name evidence="2" type="ORF">SAMN05443529_101365</name>
</gene>
<accession>A0A1G7SG44</accession>
<dbReference type="OrthoDB" id="1706091at2"/>
<dbReference type="PANTHER" id="PTHR30032:SF8">
    <property type="entry name" value="GERMINATION-SPECIFIC N-ACETYLMURAMOYL-L-ALANINE AMIDASE"/>
    <property type="match status" value="1"/>
</dbReference>
<evidence type="ECO:0000256" key="1">
    <source>
        <dbReference type="SAM" id="SignalP"/>
    </source>
</evidence>
<dbReference type="Pfam" id="PF04122">
    <property type="entry name" value="CW_binding_2"/>
    <property type="match status" value="3"/>
</dbReference>
<evidence type="ECO:0000313" key="2">
    <source>
        <dbReference type="EMBL" id="SDG21180.1"/>
    </source>
</evidence>
<dbReference type="PROSITE" id="PS51257">
    <property type="entry name" value="PROKAR_LIPOPROTEIN"/>
    <property type="match status" value="1"/>
</dbReference>
<dbReference type="Gene3D" id="3.40.50.12090">
    <property type="match status" value="2"/>
</dbReference>
<evidence type="ECO:0000313" key="3">
    <source>
        <dbReference type="Proteomes" id="UP000198656"/>
    </source>
</evidence>
<dbReference type="AlphaFoldDB" id="A0A1G7SG44"/>
<dbReference type="InterPro" id="IPR007253">
    <property type="entry name" value="Cell_wall-bd_2"/>
</dbReference>
<dbReference type="PANTHER" id="PTHR30032">
    <property type="entry name" value="N-ACETYLMURAMOYL-L-ALANINE AMIDASE-RELATED"/>
    <property type="match status" value="1"/>
</dbReference>
<dbReference type="InterPro" id="IPR051922">
    <property type="entry name" value="Bact_Sporulation_Assoc"/>
</dbReference>
<feature type="chain" id="PRO_5039428971" evidence="1">
    <location>
        <begin position="27"/>
        <end position="707"/>
    </location>
</feature>
<keyword evidence="3" id="KW-1185">Reference proteome</keyword>
<sequence>MRLMKKFTWVGTLLTLLLIVTGCSQNQQVLFDAAMKMQNVTSLQQQTTMTFNLSGSDFDPSVQQQINTAAAFMNNAKLDFDVKAITNEEKTVAKSQATIGLGLQGMNITVPVWIDSDLTGAQPKVIEIFKLPQIATASLPPQFATKEYMVLNPYNMGAAQPTMNLTQLAEFTKNFQSQQVEFLTSYSKRFNPDVNVVAKGSQYVQTKDGRISAKLYEVKLNDAQLKEFIRYTVNNFTQDKEAMLFVKDFMGSVLGLSQLPEGEETIREFNQAFEEFDANKPEFLTQFNKVMDELKKVPILGDQGIELQYAIADGYVVKKSGIIDLKVDLAGINGLMNTLSSQESSDEEVKGNLSLKITFNTLTSDINKPVEIQIPEVNGSNSFDYMDLMTSFIPKETRLAGQDGFKTARIIAEAYNSGECSSIILVSGHNFTDALSASLLSKKFEAPILLVGSTVEESSEAFDYINKHSNSATKILIIGGTAAIGSSIETELVKGGHGNIERLSGYDRYDTGMAVVNKANVQAGTPVVVVSGESFPDALSAASFVGANQYPALLTSYSTLSAKTKEFLAGNKPATVYIVGGVGIISPEVEAQIKELVPTAVIKRLAGNDRFDTTGVVVNEFAVNPKTVYLANGFDYVDAVAGSALAAKTGDPILLIDPKLGTLPTAAEAYLKKLSASGIHPAVRALGGAVVVPDSLIKQAERVLNGM</sequence>
<feature type="signal peptide" evidence="1">
    <location>
        <begin position="1"/>
        <end position="26"/>
    </location>
</feature>
<protein>
    <submittedName>
        <fullName evidence="2">Putative cell wall binding repeat 2</fullName>
    </submittedName>
</protein>
<organism evidence="2 3">
    <name type="scientific">Desulfosporosinus hippei DSM 8344</name>
    <dbReference type="NCBI Taxonomy" id="1121419"/>
    <lineage>
        <taxon>Bacteria</taxon>
        <taxon>Bacillati</taxon>
        <taxon>Bacillota</taxon>
        <taxon>Clostridia</taxon>
        <taxon>Eubacteriales</taxon>
        <taxon>Desulfitobacteriaceae</taxon>
        <taxon>Desulfosporosinus</taxon>
    </lineage>
</organism>
<proteinExistence type="predicted"/>
<dbReference type="STRING" id="1121419.SAMN05443529_101365"/>
<name>A0A1G7SG44_9FIRM</name>
<dbReference type="RefSeq" id="WP_092329078.1">
    <property type="nucleotide sequence ID" value="NZ_FNCP01000001.1"/>
</dbReference>
<dbReference type="Proteomes" id="UP000198656">
    <property type="component" value="Unassembled WGS sequence"/>
</dbReference>